<evidence type="ECO:0000313" key="2">
    <source>
        <dbReference type="Proteomes" id="UP000265520"/>
    </source>
</evidence>
<comment type="caution">
    <text evidence="1">The sequence shown here is derived from an EMBL/GenBank/DDBJ whole genome shotgun (WGS) entry which is preliminary data.</text>
</comment>
<evidence type="ECO:0000313" key="1">
    <source>
        <dbReference type="EMBL" id="MCI46084.1"/>
    </source>
</evidence>
<keyword evidence="2" id="KW-1185">Reference proteome</keyword>
<sequence length="51" mass="5786">MSWVSGFTMILDSLTASKSVEICRFFVYLVDLYSVGVDCLETDCELRLICL</sequence>
<organism evidence="1 2">
    <name type="scientific">Trifolium medium</name>
    <dbReference type="NCBI Taxonomy" id="97028"/>
    <lineage>
        <taxon>Eukaryota</taxon>
        <taxon>Viridiplantae</taxon>
        <taxon>Streptophyta</taxon>
        <taxon>Embryophyta</taxon>
        <taxon>Tracheophyta</taxon>
        <taxon>Spermatophyta</taxon>
        <taxon>Magnoliopsida</taxon>
        <taxon>eudicotyledons</taxon>
        <taxon>Gunneridae</taxon>
        <taxon>Pentapetalae</taxon>
        <taxon>rosids</taxon>
        <taxon>fabids</taxon>
        <taxon>Fabales</taxon>
        <taxon>Fabaceae</taxon>
        <taxon>Papilionoideae</taxon>
        <taxon>50 kb inversion clade</taxon>
        <taxon>NPAAA clade</taxon>
        <taxon>Hologalegina</taxon>
        <taxon>IRL clade</taxon>
        <taxon>Trifolieae</taxon>
        <taxon>Trifolium</taxon>
    </lineage>
</organism>
<dbReference type="EMBL" id="LXQA010352573">
    <property type="protein sequence ID" value="MCI46084.1"/>
    <property type="molecule type" value="Genomic_DNA"/>
</dbReference>
<dbReference type="AlphaFoldDB" id="A0A392SD12"/>
<protein>
    <submittedName>
        <fullName evidence="1">Uncharacterized protein</fullName>
    </submittedName>
</protein>
<name>A0A392SD12_9FABA</name>
<dbReference type="Proteomes" id="UP000265520">
    <property type="component" value="Unassembled WGS sequence"/>
</dbReference>
<accession>A0A392SD12</accession>
<reference evidence="1 2" key="1">
    <citation type="journal article" date="2018" name="Front. Plant Sci.">
        <title>Red Clover (Trifolium pratense) and Zigzag Clover (T. medium) - A Picture of Genomic Similarities and Differences.</title>
        <authorList>
            <person name="Dluhosova J."/>
            <person name="Istvanek J."/>
            <person name="Nedelnik J."/>
            <person name="Repkova J."/>
        </authorList>
    </citation>
    <scope>NUCLEOTIDE SEQUENCE [LARGE SCALE GENOMIC DNA]</scope>
    <source>
        <strain evidence="2">cv. 10/8</strain>
        <tissue evidence="1">Leaf</tissue>
    </source>
</reference>
<feature type="non-terminal residue" evidence="1">
    <location>
        <position position="51"/>
    </location>
</feature>
<proteinExistence type="predicted"/>